<feature type="compositionally biased region" description="Acidic residues" evidence="1">
    <location>
        <begin position="379"/>
        <end position="393"/>
    </location>
</feature>
<comment type="caution">
    <text evidence="2">The sequence shown here is derived from an EMBL/GenBank/DDBJ whole genome shotgun (WGS) entry which is preliminary data.</text>
</comment>
<organism evidence="2 3">
    <name type="scientific">Mycena alexandri</name>
    <dbReference type="NCBI Taxonomy" id="1745969"/>
    <lineage>
        <taxon>Eukaryota</taxon>
        <taxon>Fungi</taxon>
        <taxon>Dikarya</taxon>
        <taxon>Basidiomycota</taxon>
        <taxon>Agaricomycotina</taxon>
        <taxon>Agaricomycetes</taxon>
        <taxon>Agaricomycetidae</taxon>
        <taxon>Agaricales</taxon>
        <taxon>Marasmiineae</taxon>
        <taxon>Mycenaceae</taxon>
        <taxon>Mycena</taxon>
    </lineage>
</organism>
<feature type="region of interest" description="Disordered" evidence="1">
    <location>
        <begin position="1"/>
        <end position="29"/>
    </location>
</feature>
<dbReference type="Proteomes" id="UP001218188">
    <property type="component" value="Unassembled WGS sequence"/>
</dbReference>
<sequence>MPKASRSPAKAKSRSPRSPKKKQPSNKFISNEADESCVFLLSVLTEDNIDNSDDGVLVETPTVEGTDNGPLVNNEDEASDNDKYEDDFINDGDPFENASEARDNTDVIDVESSDEWVIPYCPFRVMITWLTQYSGLAVMDEDDTMFRSPANVKTSALPPSLVTRSGAKRPSTSMQNTAPASTPSKKVRIKSPTTSSDAVPVTSDMERMMGEFMEKYMQQRLAVPSTPASTETLRIDFDDVELQKGLAASAKQASKLSGSSSKKMLTAEPVLNDKKTKARSTKASSPDWDPPYDGSVEESYSDAPIGGKKPLVDKGKAKLGSQPSYTSINSPTDNAVPSAQSISSSTSTVRKGPKSILASLNQHSKGASATMSQFFGGSEGDDDNDTIGSSDEEPATRVISDSKASCGVSDPDLQDPMLVDTYQGLPLLPGGRAIIPVYDPTSRSVEYSPSSVIKGGRVKFSQWPVHIRKMLAGNSLGSIVFERAEPRYINPSRVSPMILSRNSVPGGSGSQRLQVDGRVAVCVSALFCTESRLVSPARIGGKTERMRKWISGIFHNQEWERFESLMCLVFAEHVLRAQISPKKALSFQTMMSPVENGSEQTSDSLFESAAPMDMFAPIISSSSPSSSKSTASPSKFIPTRSKTLLAHNDFVPVYDARKKVVNFDTDIDLLDKKLPLFVGEVPFGSFIVVGYTCSTYQANLSGSNERVAHLGCNILWVIVCGTPSRK</sequence>
<dbReference type="EMBL" id="JARJCM010000016">
    <property type="protein sequence ID" value="KAJ7041665.1"/>
    <property type="molecule type" value="Genomic_DNA"/>
</dbReference>
<name>A0AAD6TAW0_9AGAR</name>
<feature type="region of interest" description="Disordered" evidence="1">
    <location>
        <begin position="370"/>
        <end position="407"/>
    </location>
</feature>
<feature type="compositionally biased region" description="Polar residues" evidence="1">
    <location>
        <begin position="170"/>
        <end position="184"/>
    </location>
</feature>
<feature type="compositionally biased region" description="Polar residues" evidence="1">
    <location>
        <begin position="321"/>
        <end position="337"/>
    </location>
</feature>
<accession>A0AAD6TAW0</accession>
<evidence type="ECO:0000256" key="1">
    <source>
        <dbReference type="SAM" id="MobiDB-lite"/>
    </source>
</evidence>
<gene>
    <name evidence="2" type="ORF">C8F04DRAFT_1252982</name>
</gene>
<feature type="compositionally biased region" description="Low complexity" evidence="1">
    <location>
        <begin position="338"/>
        <end position="347"/>
    </location>
</feature>
<feature type="compositionally biased region" description="Basic residues" evidence="1">
    <location>
        <begin position="9"/>
        <end position="24"/>
    </location>
</feature>
<evidence type="ECO:0000313" key="3">
    <source>
        <dbReference type="Proteomes" id="UP001218188"/>
    </source>
</evidence>
<proteinExistence type="predicted"/>
<reference evidence="2" key="1">
    <citation type="submission" date="2023-03" db="EMBL/GenBank/DDBJ databases">
        <title>Massive genome expansion in bonnet fungi (Mycena s.s.) driven by repeated elements and novel gene families across ecological guilds.</title>
        <authorList>
            <consortium name="Lawrence Berkeley National Laboratory"/>
            <person name="Harder C.B."/>
            <person name="Miyauchi S."/>
            <person name="Viragh M."/>
            <person name="Kuo A."/>
            <person name="Thoen E."/>
            <person name="Andreopoulos B."/>
            <person name="Lu D."/>
            <person name="Skrede I."/>
            <person name="Drula E."/>
            <person name="Henrissat B."/>
            <person name="Morin E."/>
            <person name="Kohler A."/>
            <person name="Barry K."/>
            <person name="LaButti K."/>
            <person name="Morin E."/>
            <person name="Salamov A."/>
            <person name="Lipzen A."/>
            <person name="Mereny Z."/>
            <person name="Hegedus B."/>
            <person name="Baldrian P."/>
            <person name="Stursova M."/>
            <person name="Weitz H."/>
            <person name="Taylor A."/>
            <person name="Grigoriev I.V."/>
            <person name="Nagy L.G."/>
            <person name="Martin F."/>
            <person name="Kauserud H."/>
        </authorList>
    </citation>
    <scope>NUCLEOTIDE SEQUENCE</scope>
    <source>
        <strain evidence="2">CBHHK200</strain>
    </source>
</reference>
<feature type="compositionally biased region" description="Low complexity" evidence="1">
    <location>
        <begin position="250"/>
        <end position="263"/>
    </location>
</feature>
<keyword evidence="3" id="KW-1185">Reference proteome</keyword>
<feature type="region of interest" description="Disordered" evidence="1">
    <location>
        <begin position="50"/>
        <end position="82"/>
    </location>
</feature>
<dbReference type="AlphaFoldDB" id="A0AAD6TAW0"/>
<evidence type="ECO:0000313" key="2">
    <source>
        <dbReference type="EMBL" id="KAJ7041665.1"/>
    </source>
</evidence>
<feature type="region of interest" description="Disordered" evidence="1">
    <location>
        <begin position="150"/>
        <end position="199"/>
    </location>
</feature>
<protein>
    <submittedName>
        <fullName evidence="2">Uncharacterized protein</fullName>
    </submittedName>
</protein>
<feature type="region of interest" description="Disordered" evidence="1">
    <location>
        <begin position="250"/>
        <end position="353"/>
    </location>
</feature>